<organism evidence="2 3">
    <name type="scientific">Pseudomonas putida</name>
    <name type="common">Arthrobacter siderocapsulatus</name>
    <dbReference type="NCBI Taxonomy" id="303"/>
    <lineage>
        <taxon>Bacteria</taxon>
        <taxon>Pseudomonadati</taxon>
        <taxon>Pseudomonadota</taxon>
        <taxon>Gammaproteobacteria</taxon>
        <taxon>Pseudomonadales</taxon>
        <taxon>Pseudomonadaceae</taxon>
        <taxon>Pseudomonas</taxon>
    </lineage>
</organism>
<accession>A0A2Z4RF87</accession>
<feature type="chain" id="PRO_5016461739" evidence="1">
    <location>
        <begin position="20"/>
        <end position="164"/>
    </location>
</feature>
<evidence type="ECO:0000313" key="2">
    <source>
        <dbReference type="EMBL" id="AWY39810.1"/>
    </source>
</evidence>
<feature type="signal peptide" evidence="1">
    <location>
        <begin position="1"/>
        <end position="19"/>
    </location>
</feature>
<protein>
    <submittedName>
        <fullName evidence="2">Uncharacterized protein</fullName>
    </submittedName>
</protein>
<name>A0A2Z4RF87_PSEPU</name>
<dbReference type="OrthoDB" id="6880387at2"/>
<reference evidence="2 3" key="1">
    <citation type="submission" date="2018-05" db="EMBL/GenBank/DDBJ databases">
        <title>Whole genome sequence of Pseudomonas putida JBC17.</title>
        <authorList>
            <person name="Lee Y.H."/>
            <person name="David K."/>
        </authorList>
    </citation>
    <scope>NUCLEOTIDE SEQUENCE [LARGE SCALE GENOMIC DNA]</scope>
    <source>
        <strain evidence="2 3">JBC17</strain>
    </source>
</reference>
<evidence type="ECO:0000313" key="3">
    <source>
        <dbReference type="Proteomes" id="UP000250299"/>
    </source>
</evidence>
<sequence length="164" mass="18677">MNIIKIVVLAFMVSLSSIAQSVANPEVKVHVVNDTFGTLKMKRISGLERVNDNPLVLYNVGPGTSVDLKFNYERKFIYDESQLHRNKVAPIRLVLEYEVHGYKCTLETSMSARVEFGVIRPSYEPTWPTRVIESGDNKYKCNAKVTKSMGKPPFSYTVEWTIQK</sequence>
<evidence type="ECO:0000256" key="1">
    <source>
        <dbReference type="SAM" id="SignalP"/>
    </source>
</evidence>
<proteinExistence type="predicted"/>
<gene>
    <name evidence="2" type="ORF">DKY63_07815</name>
</gene>
<keyword evidence="1" id="KW-0732">Signal</keyword>
<dbReference type="RefSeq" id="WP_110963580.1">
    <property type="nucleotide sequence ID" value="NZ_CP029693.1"/>
</dbReference>
<dbReference type="EMBL" id="CP029693">
    <property type="protein sequence ID" value="AWY39810.1"/>
    <property type="molecule type" value="Genomic_DNA"/>
</dbReference>
<dbReference type="Proteomes" id="UP000250299">
    <property type="component" value="Chromosome"/>
</dbReference>
<dbReference type="AlphaFoldDB" id="A0A2Z4RF87"/>